<gene>
    <name evidence="2" type="ORF">Aory04_001349500</name>
</gene>
<name>A0AAN4Z1R5_ASPOZ</name>
<comment type="caution">
    <text evidence="2">The sequence shown here is derived from an EMBL/GenBank/DDBJ whole genome shotgun (WGS) entry which is preliminary data.</text>
</comment>
<dbReference type="EMBL" id="BSYA01000363">
    <property type="protein sequence ID" value="GMG38919.1"/>
    <property type="molecule type" value="Genomic_DNA"/>
</dbReference>
<feature type="chain" id="PRO_5042857356" evidence="1">
    <location>
        <begin position="17"/>
        <end position="119"/>
    </location>
</feature>
<sequence length="119" mass="13435">MRRMCRFCVWGSLVRASMPGLDLQMFSWKEYADAELTRSLTRLLDEDSQSGGVRISSERCSLLHCNTWQEEGSGGVSLKENHCIFALQWIALCSTSVWKLNNFCSSNRWSSISMGSTGI</sequence>
<feature type="signal peptide" evidence="1">
    <location>
        <begin position="1"/>
        <end position="16"/>
    </location>
</feature>
<protein>
    <submittedName>
        <fullName evidence="2">Unnamed protein product</fullName>
    </submittedName>
</protein>
<keyword evidence="1" id="KW-0732">Signal</keyword>
<proteinExistence type="predicted"/>
<accession>A0AAN4Z1R5</accession>
<dbReference type="AlphaFoldDB" id="A0AAN4Z1R5"/>
<evidence type="ECO:0000313" key="3">
    <source>
        <dbReference type="Proteomes" id="UP001165205"/>
    </source>
</evidence>
<reference evidence="2" key="1">
    <citation type="submission" date="2023-04" db="EMBL/GenBank/DDBJ databases">
        <title>Aspergillus oryzae NBRC 4228.</title>
        <authorList>
            <person name="Ichikawa N."/>
            <person name="Sato H."/>
            <person name="Tonouchi N."/>
        </authorList>
    </citation>
    <scope>NUCLEOTIDE SEQUENCE</scope>
    <source>
        <strain evidence="2">NBRC 4228</strain>
    </source>
</reference>
<dbReference type="Proteomes" id="UP001165205">
    <property type="component" value="Unassembled WGS sequence"/>
</dbReference>
<evidence type="ECO:0000256" key="1">
    <source>
        <dbReference type="SAM" id="SignalP"/>
    </source>
</evidence>
<organism evidence="2 3">
    <name type="scientific">Aspergillus oryzae</name>
    <name type="common">Yellow koji mold</name>
    <dbReference type="NCBI Taxonomy" id="5062"/>
    <lineage>
        <taxon>Eukaryota</taxon>
        <taxon>Fungi</taxon>
        <taxon>Dikarya</taxon>
        <taxon>Ascomycota</taxon>
        <taxon>Pezizomycotina</taxon>
        <taxon>Eurotiomycetes</taxon>
        <taxon>Eurotiomycetidae</taxon>
        <taxon>Eurotiales</taxon>
        <taxon>Aspergillaceae</taxon>
        <taxon>Aspergillus</taxon>
        <taxon>Aspergillus subgen. Circumdati</taxon>
    </lineage>
</organism>
<evidence type="ECO:0000313" key="2">
    <source>
        <dbReference type="EMBL" id="GMG38919.1"/>
    </source>
</evidence>